<dbReference type="OrthoDB" id="31494at2157"/>
<proteinExistence type="inferred from homology"/>
<dbReference type="CDD" id="cd06061">
    <property type="entry name" value="PurM-like1"/>
    <property type="match status" value="1"/>
</dbReference>
<reference evidence="4 5" key="1">
    <citation type="journal article" date="2010" name="Stand. Genomic Sci.">
        <title>Complete genome sequence of Vulcanisaeta distributa type strain (IC-017).</title>
        <authorList>
            <person name="Mavromatis K."/>
            <person name="Sikorski J."/>
            <person name="Pabst E."/>
            <person name="Teshima H."/>
            <person name="Lapidus A."/>
            <person name="Lucas S."/>
            <person name="Nolan M."/>
            <person name="Glavina Del Rio T."/>
            <person name="Cheng J.F."/>
            <person name="Bruce D."/>
            <person name="Goodwin L."/>
            <person name="Pitluck S."/>
            <person name="Liolios K."/>
            <person name="Ivanova N."/>
            <person name="Mikhailova N."/>
            <person name="Pati A."/>
            <person name="Chen A."/>
            <person name="Palaniappan K."/>
            <person name="Land M."/>
            <person name="Hauser L."/>
            <person name="Chang Y.J."/>
            <person name="Jeffries C.D."/>
            <person name="Rohde M."/>
            <person name="Spring S."/>
            <person name="Goker M."/>
            <person name="Wirth R."/>
            <person name="Woyke T."/>
            <person name="Bristow J."/>
            <person name="Eisen J.A."/>
            <person name="Markowitz V."/>
            <person name="Hugenholtz P."/>
            <person name="Klenk H.P."/>
            <person name="Kyrpides N.C."/>
        </authorList>
    </citation>
    <scope>NUCLEOTIDE SEQUENCE [LARGE SCALE GENOMIC DNA]</scope>
    <source>
        <strain evidence="5">DSM 14429 / JCM 11212 / NBRC 100878 / IC-017</strain>
    </source>
</reference>
<dbReference type="InterPro" id="IPR036676">
    <property type="entry name" value="PurM-like_C_sf"/>
</dbReference>
<accession>E1QPR4</accession>
<dbReference type="Gene3D" id="3.90.650.10">
    <property type="entry name" value="PurM-like C-terminal domain"/>
    <property type="match status" value="1"/>
</dbReference>
<protein>
    <submittedName>
        <fullName evidence="4">AIR synthase related protein domain protein</fullName>
    </submittedName>
</protein>
<dbReference type="PANTHER" id="PTHR30303:SF4">
    <property type="entry name" value="HYDROGENASE EXPRESSION_FORMATION PROTEIN HYPE"/>
    <property type="match status" value="1"/>
</dbReference>
<dbReference type="GeneID" id="9751899"/>
<evidence type="ECO:0000313" key="5">
    <source>
        <dbReference type="Proteomes" id="UP000006681"/>
    </source>
</evidence>
<gene>
    <name evidence="4" type="ordered locus">Vdis_0970</name>
</gene>
<name>E1QPR4_VULDI</name>
<dbReference type="Pfam" id="PF02769">
    <property type="entry name" value="AIRS_C"/>
    <property type="match status" value="1"/>
</dbReference>
<dbReference type="InterPro" id="IPR036921">
    <property type="entry name" value="PurM-like_N_sf"/>
</dbReference>
<dbReference type="KEGG" id="vdi:Vdis_0970"/>
<dbReference type="SUPFAM" id="SSF55326">
    <property type="entry name" value="PurM N-terminal domain-like"/>
    <property type="match status" value="1"/>
</dbReference>
<dbReference type="SUPFAM" id="SSF56042">
    <property type="entry name" value="PurM C-terminal domain-like"/>
    <property type="match status" value="1"/>
</dbReference>
<sequence>MVKLSNEALRRVVFTNLGIADPDIIIGPRVGEDAAVVRVGDKYLVMHTDPITGAVEGVGWFAINIVANDIAVRGVKPRWFLLTLLLPRNVGEDGIRVIMSDVNRALIELGGSLVGGHTEYTPGIDRVIASTTAIGIGNRYVTTSGAKPGDLVLITKYVALEGTAVLANDFGEELMGKGVSKEIINRARAFLREISVVKEALEIADIANSMHDPTEGGLLQGLLEVAEASNVRLRINIDKIPILPETRLIFNALGIDPLKSLSSGTLIATVPRNQVEVAMNRLEKLGINYSVIGEVVNGEPGIELISNGRVLEEVHGFIEDEVMRLWHLKYGE</sequence>
<evidence type="ECO:0000259" key="2">
    <source>
        <dbReference type="Pfam" id="PF00586"/>
    </source>
</evidence>
<dbReference type="Gene3D" id="3.30.1330.10">
    <property type="entry name" value="PurM-like, N-terminal domain"/>
    <property type="match status" value="1"/>
</dbReference>
<dbReference type="PANTHER" id="PTHR30303">
    <property type="entry name" value="HYDROGENASE ISOENZYMES FORMATION PROTEIN HYPE"/>
    <property type="match status" value="1"/>
</dbReference>
<feature type="domain" description="PurM-like N-terminal" evidence="2">
    <location>
        <begin position="31"/>
        <end position="136"/>
    </location>
</feature>
<dbReference type="EMBL" id="CP002100">
    <property type="protein sequence ID" value="ADN50360.1"/>
    <property type="molecule type" value="Genomic_DNA"/>
</dbReference>
<keyword evidence="5" id="KW-1185">Reference proteome</keyword>
<dbReference type="InterPro" id="IPR011854">
    <property type="entry name" value="HypE"/>
</dbReference>
<dbReference type="InterPro" id="IPR016188">
    <property type="entry name" value="PurM-like_N"/>
</dbReference>
<dbReference type="PIRSF" id="PIRSF005644">
    <property type="entry name" value="Hdrgns_mtr_HypE"/>
    <property type="match status" value="1"/>
</dbReference>
<dbReference type="eggNOG" id="arCOG00636">
    <property type="taxonomic scope" value="Archaea"/>
</dbReference>
<feature type="domain" description="PurM-like C-terminal" evidence="3">
    <location>
        <begin position="147"/>
        <end position="299"/>
    </location>
</feature>
<dbReference type="HOGENOM" id="CLU_041631_0_0_2"/>
<evidence type="ECO:0000256" key="1">
    <source>
        <dbReference type="ARBA" id="ARBA00006243"/>
    </source>
</evidence>
<dbReference type="AlphaFoldDB" id="E1QPR4"/>
<evidence type="ECO:0000313" key="4">
    <source>
        <dbReference type="EMBL" id="ADN50360.1"/>
    </source>
</evidence>
<reference evidence="5" key="2">
    <citation type="journal article" date="2010" name="Stand. Genomic Sci.">
        <title>Complete genome sequence of Vulcanisaeta distributa type strain (IC-017T).</title>
        <authorList>
            <person name="Mavromatis K."/>
            <person name="Sikorski J."/>
            <person name="Pabst E."/>
            <person name="Teshima H."/>
            <person name="Lapidus A."/>
            <person name="Lucas S."/>
            <person name="Nolan M."/>
            <person name="Glavina Del Rio T."/>
            <person name="Cheng J."/>
            <person name="Bruce D."/>
            <person name="Goodwin L."/>
            <person name="Pitluck S."/>
            <person name="Liolios K."/>
            <person name="Ivanova N."/>
            <person name="Mikhailova N."/>
            <person name="Pati A."/>
            <person name="Chen A."/>
            <person name="Palaniappan K."/>
            <person name="Land M."/>
            <person name="Hauser L."/>
            <person name="Chang Y."/>
            <person name="Jeffries C."/>
            <person name="Rohde M."/>
            <person name="Spring S."/>
            <person name="Goker M."/>
            <person name="Wirth R."/>
            <person name="Woyke T."/>
            <person name="Bristow J."/>
            <person name="Eisen J."/>
            <person name="Markowitz V."/>
            <person name="Hugenholtz P."/>
            <person name="Klenk H."/>
            <person name="Kyrpides N."/>
        </authorList>
    </citation>
    <scope>NUCLEOTIDE SEQUENCE [LARGE SCALE GENOMIC DNA]</scope>
    <source>
        <strain evidence="5">DSM 14429 / JCM 11212 / NBRC 100878 / IC-017</strain>
    </source>
</reference>
<dbReference type="Pfam" id="PF00586">
    <property type="entry name" value="AIRS"/>
    <property type="match status" value="1"/>
</dbReference>
<dbReference type="Proteomes" id="UP000006681">
    <property type="component" value="Chromosome"/>
</dbReference>
<dbReference type="STRING" id="572478.Vdis_0970"/>
<dbReference type="InterPro" id="IPR010918">
    <property type="entry name" value="PurM-like_C_dom"/>
</dbReference>
<organism evidence="4 5">
    <name type="scientific">Vulcanisaeta distributa (strain DSM 14429 / JCM 11212 / NBRC 100878 / IC-017)</name>
    <dbReference type="NCBI Taxonomy" id="572478"/>
    <lineage>
        <taxon>Archaea</taxon>
        <taxon>Thermoproteota</taxon>
        <taxon>Thermoprotei</taxon>
        <taxon>Thermoproteales</taxon>
        <taxon>Thermoproteaceae</taxon>
        <taxon>Vulcanisaeta</taxon>
    </lineage>
</organism>
<evidence type="ECO:0000259" key="3">
    <source>
        <dbReference type="Pfam" id="PF02769"/>
    </source>
</evidence>
<dbReference type="RefSeq" id="WP_013336085.1">
    <property type="nucleotide sequence ID" value="NC_014537.1"/>
</dbReference>
<dbReference type="GO" id="GO:0051604">
    <property type="term" value="P:protein maturation"/>
    <property type="evidence" value="ECO:0007669"/>
    <property type="project" value="TreeGrafter"/>
</dbReference>
<comment type="similarity">
    <text evidence="1">Belongs to the HypE family.</text>
</comment>